<evidence type="ECO:0000313" key="5">
    <source>
        <dbReference type="EMBL" id="MDN4615981.1"/>
    </source>
</evidence>
<dbReference type="Gene3D" id="3.40.430.10">
    <property type="entry name" value="Dihydrofolate Reductase, subunit A"/>
    <property type="match status" value="1"/>
</dbReference>
<comment type="caution">
    <text evidence="5">The sequence shown here is derived from an EMBL/GenBank/DDBJ whole genome shotgun (WGS) entry which is preliminary data.</text>
</comment>
<dbReference type="Pfam" id="PF01872">
    <property type="entry name" value="RibD_C"/>
    <property type="match status" value="1"/>
</dbReference>
<accession>A0ABT8KEV0</accession>
<keyword evidence="2" id="KW-0521">NADP</keyword>
<dbReference type="InterPro" id="IPR024072">
    <property type="entry name" value="DHFR-like_dom_sf"/>
</dbReference>
<evidence type="ECO:0000259" key="4">
    <source>
        <dbReference type="Pfam" id="PF01872"/>
    </source>
</evidence>
<name>A0ABT8KEV0_9MICO</name>
<reference evidence="5" key="1">
    <citation type="submission" date="2023-06" db="EMBL/GenBank/DDBJ databases">
        <title>MT1 and MT2 Draft Genomes of Novel Species.</title>
        <authorList>
            <person name="Venkateswaran K."/>
        </authorList>
    </citation>
    <scope>NUCLEOTIDE SEQUENCE</scope>
    <source>
        <strain evidence="5">F6_8S_P_1B</strain>
    </source>
</reference>
<sequence length="256" mass="26862">MTEPAIARLHPVPSEDALTDDDIAALYSAGTAGAAGSDDPWVRVNFVSSVDGAATVSGLSGGLSDAADRRVFDLLRRLCDVVVVGAGTVRAEGYGPMRVDQESQRARRESGMTEHPVFAIVSASLDLDPASPIFREAPERAIVVTTELARPEAREALSEVADVVVCGREHVDAARLVGELAGRGLTRIQCEGGPRLFADLVAARAVDELCLTVSPMLAAGGASRIATGAAPIVPERMRLAHVLQGGDTLLLRYVRS</sequence>
<proteinExistence type="predicted"/>
<evidence type="ECO:0000313" key="6">
    <source>
        <dbReference type="Proteomes" id="UP001174208"/>
    </source>
</evidence>
<dbReference type="NCBIfam" id="NF010663">
    <property type="entry name" value="PRK14059.1-1"/>
    <property type="match status" value="1"/>
</dbReference>
<dbReference type="InterPro" id="IPR002734">
    <property type="entry name" value="RibDG_C"/>
</dbReference>
<gene>
    <name evidence="5" type="ORF">P5G50_16140</name>
</gene>
<keyword evidence="6" id="KW-1185">Reference proteome</keyword>
<dbReference type="EMBL" id="JAROCF010000001">
    <property type="protein sequence ID" value="MDN4615981.1"/>
    <property type="molecule type" value="Genomic_DNA"/>
</dbReference>
<dbReference type="SUPFAM" id="SSF53597">
    <property type="entry name" value="Dihydrofolate reductase-like"/>
    <property type="match status" value="1"/>
</dbReference>
<feature type="domain" description="Bacterial bifunctional deaminase-reductase C-terminal" evidence="4">
    <location>
        <begin position="40"/>
        <end position="250"/>
    </location>
</feature>
<evidence type="ECO:0000256" key="3">
    <source>
        <dbReference type="ARBA" id="ARBA00023002"/>
    </source>
</evidence>
<dbReference type="PANTHER" id="PTHR38011">
    <property type="entry name" value="DIHYDROFOLATE REDUCTASE FAMILY PROTEIN (AFU_ORTHOLOGUE AFUA_8G06820)"/>
    <property type="match status" value="1"/>
</dbReference>
<keyword evidence="3" id="KW-0560">Oxidoreductase</keyword>
<dbReference type="InterPro" id="IPR050765">
    <property type="entry name" value="Riboflavin_Biosynth_HTPR"/>
</dbReference>
<protein>
    <submittedName>
        <fullName evidence="5">Pyrimidine reductase family protein</fullName>
    </submittedName>
</protein>
<dbReference type="RefSeq" id="WP_301211985.1">
    <property type="nucleotide sequence ID" value="NZ_JAROCF010000001.1"/>
</dbReference>
<organism evidence="5 6">
    <name type="scientific">Leifsonia williamsii</name>
    <dbReference type="NCBI Taxonomy" id="3035919"/>
    <lineage>
        <taxon>Bacteria</taxon>
        <taxon>Bacillati</taxon>
        <taxon>Actinomycetota</taxon>
        <taxon>Actinomycetes</taxon>
        <taxon>Micrococcales</taxon>
        <taxon>Microbacteriaceae</taxon>
        <taxon>Leifsonia</taxon>
    </lineage>
</organism>
<evidence type="ECO:0000256" key="1">
    <source>
        <dbReference type="ARBA" id="ARBA00005104"/>
    </source>
</evidence>
<dbReference type="Proteomes" id="UP001174208">
    <property type="component" value="Unassembled WGS sequence"/>
</dbReference>
<evidence type="ECO:0000256" key="2">
    <source>
        <dbReference type="ARBA" id="ARBA00022857"/>
    </source>
</evidence>
<dbReference type="PANTHER" id="PTHR38011:SF7">
    <property type="entry name" value="2,5-DIAMINO-6-RIBOSYLAMINO-4(3H)-PYRIMIDINONE 5'-PHOSPHATE REDUCTASE"/>
    <property type="match status" value="1"/>
</dbReference>
<comment type="pathway">
    <text evidence="1">Cofactor biosynthesis; riboflavin biosynthesis.</text>
</comment>